<feature type="coiled-coil region" evidence="7">
    <location>
        <begin position="76"/>
        <end position="106"/>
    </location>
</feature>
<evidence type="ECO:0000256" key="6">
    <source>
        <dbReference type="ARBA" id="ARBA00023242"/>
    </source>
</evidence>
<evidence type="ECO:0000256" key="4">
    <source>
        <dbReference type="ARBA" id="ARBA00022801"/>
    </source>
</evidence>
<comment type="caution">
    <text evidence="10">The sequence shown here is derived from an EMBL/GenBank/DDBJ whole genome shotgun (WGS) entry which is preliminary data.</text>
</comment>
<proteinExistence type="inferred from homology"/>
<feature type="compositionally biased region" description="Basic and acidic residues" evidence="8">
    <location>
        <begin position="473"/>
        <end position="487"/>
    </location>
</feature>
<evidence type="ECO:0000256" key="3">
    <source>
        <dbReference type="ARBA" id="ARBA00022722"/>
    </source>
</evidence>
<dbReference type="CDD" id="cd06145">
    <property type="entry name" value="REX1_like"/>
    <property type="match status" value="1"/>
</dbReference>
<keyword evidence="11" id="KW-1185">Reference proteome</keyword>
<evidence type="ECO:0000256" key="1">
    <source>
        <dbReference type="ARBA" id="ARBA00004123"/>
    </source>
</evidence>
<protein>
    <recommendedName>
        <fullName evidence="9">Exonuclease domain-containing protein</fullName>
    </recommendedName>
</protein>
<dbReference type="FunFam" id="3.30.420.10:FF:000031">
    <property type="entry name" value="RNA exonuclease 1"/>
    <property type="match status" value="1"/>
</dbReference>
<dbReference type="PANTHER" id="PTHR12801">
    <property type="entry name" value="RNA EXONUCLEASE REXO1 / RECO3 FAMILY MEMBER-RELATED"/>
    <property type="match status" value="1"/>
</dbReference>
<dbReference type="InterPro" id="IPR012337">
    <property type="entry name" value="RNaseH-like_sf"/>
</dbReference>
<feature type="region of interest" description="Disordered" evidence="8">
    <location>
        <begin position="444"/>
        <end position="492"/>
    </location>
</feature>
<sequence length="1173" mass="130687">MLKSTGYFRGLECPFRESCRRPYCHFRHRGRAAGSIVTGEAQVGAEYDPCSPAFPTVPPSLENDLLGVVLDPNLDILELERVNRAIEAVKNEVEREQKKYKEFLETKKDHNASYCSRSQVESFSPLAYDPGSCSSDAIDYNPTPLAQAGKVSCKYTLNDCEGESSKSKPMEYVPAVVAPVFKVSTNKYVIDTSKPHTDLEYDPMSNYSARLLNKVKEQKGTKRRRLISQEEDQSVTEKKVCRKTSVSIDEARFSDSEEETKSQSIPGKSKEKFPKPNKENYFDKKEKRIHKVKEMAVQYSVEDIGQPAIISRKVTAKISSKVCGFDKEKREDSKKSKNMVSSKGSSVKDKKSLNVVKAKSDACANNKLHKKGVALIQKRDSDKSGKGKSDIQKSDRDQVKNSLDVNKKERVGKSLKNIDKGVKCEVKNGKVKDNTVNCKTDKLKSSATGKFKAKPKQKSLSHVDLFGDDSSEEDLKDKKEKPSDIIRRGSRKSLSYDNEEHLIAKSSKDILKKPLVCSVDLADIDYSLLEKDMDSDSDPMEECLRVFNESQDVKTEDKGRMGKQLYADKEDKSEQELTTLLPGQKRRISHVTTPTNADSIKPKINEFCRPTPQEICYLRIQKAQEQAVQLLAQQQVIQLASSAQKNALSQPGEKKRIAHVPGLPSPPSLVLTTELKKQSSGGKSLTSNGLSSSLKTRTASGMTSKTTTTSLQKRQAHVPSLQSASMKRPVIPTEFGAKVPTTVRQRYLNLFIDECLKLCPTQQEAFEKALVEEKFVYGRSSSRNIYLNVAVNTLKKLRSQGPSNNLSTTKSLNKKAVSHESVLGGRLAAKTSFSVQRNIGQREENLTGKVLYEKLKNYLLTAEQMQENGYPVAHPDKPGNILISFSEEKRGLDSFCRVCCRCGAEYIVSPSGNCVRVEECIHHWGRLRRIKGPGGWDTQYSCCSGAVGSAGCQVGKQHVHDGKKENLDSFVKTLEKPPPEDGSPGVFALDCEMCYTTRGLELTRVTVINSNLKVVYDTFVKPDSKIVDYNTRFSGVTEEDLQNTTITVRDVQAVLLCMFSSETILIGHSLESDLFALKLIHPMVVDTAIVFPHRLGLPYKRALRSLMADHLKRIIQDNAVAIISCLSVNHRHGCRTSACLLDLASREPDQCTSGVRALRATTLVKMHVLAWNL</sequence>
<feature type="domain" description="Exonuclease" evidence="9">
    <location>
        <begin position="985"/>
        <end position="1150"/>
    </location>
</feature>
<accession>A0A8T2KFA1</accession>
<keyword evidence="7" id="KW-0175">Coiled coil</keyword>
<dbReference type="InterPro" id="IPR047021">
    <property type="entry name" value="REXO1/3/4-like"/>
</dbReference>
<feature type="region of interest" description="Disordered" evidence="8">
    <location>
        <begin position="368"/>
        <end position="412"/>
    </location>
</feature>
<dbReference type="GO" id="GO:0005634">
    <property type="term" value="C:nucleus"/>
    <property type="evidence" value="ECO:0007669"/>
    <property type="project" value="UniProtKB-SubCell"/>
</dbReference>
<comment type="subcellular location">
    <subcellularLocation>
        <location evidence="1">Nucleus</location>
    </subcellularLocation>
</comment>
<feature type="region of interest" description="Disordered" evidence="8">
    <location>
        <begin position="648"/>
        <end position="725"/>
    </location>
</feature>
<dbReference type="SMART" id="SM00479">
    <property type="entry name" value="EXOIII"/>
    <property type="match status" value="1"/>
</dbReference>
<feature type="compositionally biased region" description="Polar residues" evidence="8">
    <location>
        <begin position="678"/>
        <end position="695"/>
    </location>
</feature>
<dbReference type="InterPro" id="IPR034922">
    <property type="entry name" value="REX1-like_exo"/>
</dbReference>
<evidence type="ECO:0000313" key="11">
    <source>
        <dbReference type="Proteomes" id="UP000812440"/>
    </source>
</evidence>
<dbReference type="AlphaFoldDB" id="A0A8T2KFA1"/>
<keyword evidence="6" id="KW-0539">Nucleus</keyword>
<dbReference type="OrthoDB" id="206335at2759"/>
<evidence type="ECO:0000313" key="10">
    <source>
        <dbReference type="EMBL" id="KAG8454554.1"/>
    </source>
</evidence>
<dbReference type="Proteomes" id="UP000812440">
    <property type="component" value="Chromosome 1"/>
</dbReference>
<name>A0A8T2KFA1_9PIPI</name>
<keyword evidence="3" id="KW-0540">Nuclease</keyword>
<evidence type="ECO:0000259" key="9">
    <source>
        <dbReference type="SMART" id="SM00479"/>
    </source>
</evidence>
<feature type="compositionally biased region" description="Basic and acidic residues" evidence="8">
    <location>
        <begin position="325"/>
        <end position="335"/>
    </location>
</feature>
<gene>
    <name evidence="10" type="ORF">GDO86_000974</name>
</gene>
<feature type="region of interest" description="Disordered" evidence="8">
    <location>
        <begin position="251"/>
        <end position="279"/>
    </location>
</feature>
<feature type="compositionally biased region" description="Basic and acidic residues" evidence="8">
    <location>
        <begin position="268"/>
        <end position="279"/>
    </location>
</feature>
<dbReference type="InterPro" id="IPR013520">
    <property type="entry name" value="Ribonucl_H"/>
</dbReference>
<dbReference type="GO" id="GO:0010629">
    <property type="term" value="P:negative regulation of gene expression"/>
    <property type="evidence" value="ECO:0007669"/>
    <property type="project" value="UniProtKB-ARBA"/>
</dbReference>
<dbReference type="EMBL" id="JAACNH010000001">
    <property type="protein sequence ID" value="KAG8454554.1"/>
    <property type="molecule type" value="Genomic_DNA"/>
</dbReference>
<evidence type="ECO:0000256" key="2">
    <source>
        <dbReference type="ARBA" id="ARBA00006357"/>
    </source>
</evidence>
<dbReference type="SUPFAM" id="SSF53098">
    <property type="entry name" value="Ribonuclease H-like"/>
    <property type="match status" value="1"/>
</dbReference>
<feature type="compositionally biased region" description="Basic and acidic residues" evidence="8">
    <location>
        <begin position="251"/>
        <end position="261"/>
    </location>
</feature>
<organism evidence="10 11">
    <name type="scientific">Hymenochirus boettgeri</name>
    <name type="common">Congo dwarf clawed frog</name>
    <dbReference type="NCBI Taxonomy" id="247094"/>
    <lineage>
        <taxon>Eukaryota</taxon>
        <taxon>Metazoa</taxon>
        <taxon>Chordata</taxon>
        <taxon>Craniata</taxon>
        <taxon>Vertebrata</taxon>
        <taxon>Euteleostomi</taxon>
        <taxon>Amphibia</taxon>
        <taxon>Batrachia</taxon>
        <taxon>Anura</taxon>
        <taxon>Pipoidea</taxon>
        <taxon>Pipidae</taxon>
        <taxon>Pipinae</taxon>
        <taxon>Hymenochirus</taxon>
    </lineage>
</organism>
<dbReference type="InterPro" id="IPR031736">
    <property type="entry name" value="REXO1-like_dom"/>
</dbReference>
<keyword evidence="5" id="KW-0269">Exonuclease</keyword>
<reference evidence="10" key="1">
    <citation type="thesis" date="2020" institute="ProQuest LLC" country="789 East Eisenhower Parkway, Ann Arbor, MI, USA">
        <title>Comparative Genomics and Chromosome Evolution.</title>
        <authorList>
            <person name="Mudd A.B."/>
        </authorList>
    </citation>
    <scope>NUCLEOTIDE SEQUENCE</scope>
    <source>
        <strain evidence="10">Female2</strain>
        <tissue evidence="10">Blood</tissue>
    </source>
</reference>
<evidence type="ECO:0000256" key="7">
    <source>
        <dbReference type="SAM" id="Coils"/>
    </source>
</evidence>
<dbReference type="InterPro" id="IPR036397">
    <property type="entry name" value="RNaseH_sf"/>
</dbReference>
<feature type="compositionally biased region" description="Basic and acidic residues" evidence="8">
    <location>
        <begin position="377"/>
        <end position="412"/>
    </location>
</feature>
<dbReference type="GO" id="GO:0004527">
    <property type="term" value="F:exonuclease activity"/>
    <property type="evidence" value="ECO:0007669"/>
    <property type="project" value="UniProtKB-KW"/>
</dbReference>
<keyword evidence="4" id="KW-0378">Hydrolase</keyword>
<dbReference type="Pfam" id="PF15870">
    <property type="entry name" value="EloA-BP1"/>
    <property type="match status" value="1"/>
</dbReference>
<feature type="compositionally biased region" description="Low complexity" evidence="8">
    <location>
        <begin position="696"/>
        <end position="710"/>
    </location>
</feature>
<dbReference type="Gene3D" id="3.30.420.10">
    <property type="entry name" value="Ribonuclease H-like superfamily/Ribonuclease H"/>
    <property type="match status" value="1"/>
</dbReference>
<evidence type="ECO:0000256" key="8">
    <source>
        <dbReference type="SAM" id="MobiDB-lite"/>
    </source>
</evidence>
<dbReference type="GO" id="GO:0003676">
    <property type="term" value="F:nucleic acid binding"/>
    <property type="evidence" value="ECO:0007669"/>
    <property type="project" value="InterPro"/>
</dbReference>
<dbReference type="PANTHER" id="PTHR12801:SF62">
    <property type="entry name" value="RNA EXONUCLEASE 1 HOMOLOG"/>
    <property type="match status" value="1"/>
</dbReference>
<feature type="region of interest" description="Disordered" evidence="8">
    <location>
        <begin position="325"/>
        <end position="353"/>
    </location>
</feature>
<comment type="similarity">
    <text evidence="2">Belongs to the REXO1/REXO3 family.</text>
</comment>
<evidence type="ECO:0000256" key="5">
    <source>
        <dbReference type="ARBA" id="ARBA00022839"/>
    </source>
</evidence>